<feature type="transmembrane region" description="Helical" evidence="4">
    <location>
        <begin position="12"/>
        <end position="34"/>
    </location>
</feature>
<sequence>MQTLSSPPDPAVSIGVTILVILLALTSFGLWTAFGSKAANLVDPWDEHDD</sequence>
<evidence type="ECO:0000313" key="5">
    <source>
        <dbReference type="EMBL" id="KGF89911.1"/>
    </source>
</evidence>
<keyword evidence="2 4" id="KW-1133">Transmembrane helix</keyword>
<evidence type="ECO:0000313" key="6">
    <source>
        <dbReference type="Proteomes" id="UP000030491"/>
    </source>
</evidence>
<dbReference type="AlphaFoldDB" id="A0A0A1ZN09"/>
<dbReference type="InterPro" id="IPR003398">
    <property type="entry name" value="PSII_PsbN"/>
</dbReference>
<dbReference type="Pfam" id="PF02468">
    <property type="entry name" value="PsbN"/>
    <property type="match status" value="1"/>
</dbReference>
<protein>
    <submittedName>
        <fullName evidence="5">Photosystem II protein PsbN</fullName>
    </submittedName>
</protein>
<name>A0A0A1ZN09_PROMR</name>
<dbReference type="RefSeq" id="WP_032514803.1">
    <property type="nucleotide sequence ID" value="NZ_JNAJ01000018.1"/>
</dbReference>
<keyword evidence="3 4" id="KW-0472">Membrane</keyword>
<comment type="caution">
    <text evidence="5">The sequence shown here is derived from an EMBL/GenBank/DDBJ whole genome shotgun (WGS) entry which is preliminary data.</text>
</comment>
<evidence type="ECO:0000256" key="2">
    <source>
        <dbReference type="ARBA" id="ARBA00022989"/>
    </source>
</evidence>
<dbReference type="NCBIfam" id="NF009650">
    <property type="entry name" value="PRK13183.1"/>
    <property type="match status" value="1"/>
</dbReference>
<dbReference type="Proteomes" id="UP000030491">
    <property type="component" value="Unassembled WGS sequence"/>
</dbReference>
<proteinExistence type="predicted"/>
<dbReference type="EMBL" id="JNAJ01000018">
    <property type="protein sequence ID" value="KGF89911.1"/>
    <property type="molecule type" value="Genomic_DNA"/>
</dbReference>
<keyword evidence="1 4" id="KW-0812">Transmembrane</keyword>
<dbReference type="GO" id="GO:0015979">
    <property type="term" value="P:photosynthesis"/>
    <property type="evidence" value="ECO:0007669"/>
    <property type="project" value="InterPro"/>
</dbReference>
<evidence type="ECO:0000256" key="1">
    <source>
        <dbReference type="ARBA" id="ARBA00022692"/>
    </source>
</evidence>
<evidence type="ECO:0000256" key="4">
    <source>
        <dbReference type="SAM" id="Phobius"/>
    </source>
</evidence>
<reference evidence="6" key="1">
    <citation type="journal article" date="2014" name="Sci. Data">
        <title>Genomes of diverse isolates of the marine cyanobacterium Prochlorococcus.</title>
        <authorList>
            <person name="Biller S."/>
            <person name="Berube P."/>
            <person name="Thompson J."/>
            <person name="Kelly L."/>
            <person name="Roggensack S."/>
            <person name="Awad L."/>
            <person name="Roache-Johnson K."/>
            <person name="Ding H."/>
            <person name="Giovannoni S.J."/>
            <person name="Moore L.R."/>
            <person name="Chisholm S.W."/>
        </authorList>
    </citation>
    <scope>NUCLEOTIDE SEQUENCE [LARGE SCALE GENOMIC DNA]</scope>
</reference>
<dbReference type="GO" id="GO:0016020">
    <property type="term" value="C:membrane"/>
    <property type="evidence" value="ECO:0007669"/>
    <property type="project" value="InterPro"/>
</dbReference>
<organism evidence="5 6">
    <name type="scientific">Prochlorococcus marinus str. MIT 9116</name>
    <dbReference type="NCBI Taxonomy" id="167544"/>
    <lineage>
        <taxon>Bacteria</taxon>
        <taxon>Bacillati</taxon>
        <taxon>Cyanobacteriota</taxon>
        <taxon>Cyanophyceae</taxon>
        <taxon>Synechococcales</taxon>
        <taxon>Prochlorococcaceae</taxon>
        <taxon>Prochlorococcus</taxon>
    </lineage>
</organism>
<evidence type="ECO:0000256" key="3">
    <source>
        <dbReference type="ARBA" id="ARBA00023136"/>
    </source>
</evidence>
<accession>A0A0A1ZN09</accession>
<gene>
    <name evidence="5" type="ORF">EU93_1772</name>
</gene>
<dbReference type="OrthoDB" id="532561at2"/>